<feature type="compositionally biased region" description="Polar residues" evidence="1">
    <location>
        <begin position="55"/>
        <end position="68"/>
    </location>
</feature>
<comment type="caution">
    <text evidence="2">The sequence shown here is derived from an EMBL/GenBank/DDBJ whole genome shotgun (WGS) entry which is preliminary data.</text>
</comment>
<feature type="region of interest" description="Disordered" evidence="1">
    <location>
        <begin position="44"/>
        <end position="118"/>
    </location>
</feature>
<dbReference type="EMBL" id="QBIY01013246">
    <property type="protein sequence ID" value="RXN09830.1"/>
    <property type="molecule type" value="Genomic_DNA"/>
</dbReference>
<accession>A0A498LNU1</accession>
<evidence type="ECO:0000313" key="2">
    <source>
        <dbReference type="EMBL" id="RXN09830.1"/>
    </source>
</evidence>
<evidence type="ECO:0000313" key="3">
    <source>
        <dbReference type="Proteomes" id="UP000290572"/>
    </source>
</evidence>
<organism evidence="2 3">
    <name type="scientific">Labeo rohita</name>
    <name type="common">Indian major carp</name>
    <name type="synonym">Cyprinus rohita</name>
    <dbReference type="NCBI Taxonomy" id="84645"/>
    <lineage>
        <taxon>Eukaryota</taxon>
        <taxon>Metazoa</taxon>
        <taxon>Chordata</taxon>
        <taxon>Craniata</taxon>
        <taxon>Vertebrata</taxon>
        <taxon>Euteleostomi</taxon>
        <taxon>Actinopterygii</taxon>
        <taxon>Neopterygii</taxon>
        <taxon>Teleostei</taxon>
        <taxon>Ostariophysi</taxon>
        <taxon>Cypriniformes</taxon>
        <taxon>Cyprinidae</taxon>
        <taxon>Labeoninae</taxon>
        <taxon>Labeonini</taxon>
        <taxon>Labeo</taxon>
    </lineage>
</organism>
<dbReference type="AlphaFoldDB" id="A0A498LNU1"/>
<dbReference type="Proteomes" id="UP000290572">
    <property type="component" value="Unassembled WGS sequence"/>
</dbReference>
<keyword evidence="3" id="KW-1185">Reference proteome</keyword>
<feature type="compositionally biased region" description="Basic and acidic residues" evidence="1">
    <location>
        <begin position="73"/>
        <end position="89"/>
    </location>
</feature>
<evidence type="ECO:0000256" key="1">
    <source>
        <dbReference type="SAM" id="MobiDB-lite"/>
    </source>
</evidence>
<feature type="compositionally biased region" description="Low complexity" evidence="1">
    <location>
        <begin position="8"/>
        <end position="24"/>
    </location>
</feature>
<reference evidence="2 3" key="1">
    <citation type="submission" date="2018-03" db="EMBL/GenBank/DDBJ databases">
        <title>Draft genome sequence of Rohu Carp (Labeo rohita).</title>
        <authorList>
            <person name="Das P."/>
            <person name="Kushwaha B."/>
            <person name="Joshi C.G."/>
            <person name="Kumar D."/>
            <person name="Nagpure N.S."/>
            <person name="Sahoo L."/>
            <person name="Das S.P."/>
            <person name="Bit A."/>
            <person name="Patnaik S."/>
            <person name="Meher P.K."/>
            <person name="Jayasankar P."/>
            <person name="Koringa P.G."/>
            <person name="Patel N.V."/>
            <person name="Hinsu A.T."/>
            <person name="Kumar R."/>
            <person name="Pandey M."/>
            <person name="Agarwal S."/>
            <person name="Srivastava S."/>
            <person name="Singh M."/>
            <person name="Iquebal M.A."/>
            <person name="Jaiswal S."/>
            <person name="Angadi U.B."/>
            <person name="Kumar N."/>
            <person name="Raza M."/>
            <person name="Shah T.M."/>
            <person name="Rai A."/>
            <person name="Jena J.K."/>
        </authorList>
    </citation>
    <scope>NUCLEOTIDE SEQUENCE [LARGE SCALE GENOMIC DNA]</scope>
    <source>
        <strain evidence="2">DASCIFA01</strain>
        <tissue evidence="2">Testis</tissue>
    </source>
</reference>
<sequence length="118" mass="13093">MNENRSTAPQAASSNVPASPSMSSIPRTWLVNKYETKAVMLTEKNDREPLYASHAPQNKPSEKASTSILDRPSSPERLRRNRGAKETRRTCKTATEADGDETRTPTRATALTHRTPLD</sequence>
<protein>
    <submittedName>
        <fullName evidence="2">Uncharacterized protein</fullName>
    </submittedName>
</protein>
<feature type="region of interest" description="Disordered" evidence="1">
    <location>
        <begin position="1"/>
        <end position="28"/>
    </location>
</feature>
<gene>
    <name evidence="2" type="ORF">ROHU_031210</name>
</gene>
<proteinExistence type="predicted"/>
<name>A0A498LNU1_LABRO</name>